<feature type="chain" id="PRO_5038305989" evidence="1">
    <location>
        <begin position="22"/>
        <end position="329"/>
    </location>
</feature>
<dbReference type="EMBL" id="JACCBI010000001">
    <property type="protein sequence ID" value="NYD68560.1"/>
    <property type="molecule type" value="Genomic_DNA"/>
</dbReference>
<evidence type="ECO:0000313" key="4">
    <source>
        <dbReference type="Proteomes" id="UP000292686"/>
    </source>
</evidence>
<reference evidence="3 4" key="1">
    <citation type="submission" date="2019-01" db="EMBL/GenBank/DDBJ databases">
        <title>Agromyces.</title>
        <authorList>
            <person name="Li J."/>
        </authorList>
    </citation>
    <scope>NUCLEOTIDE SEQUENCE [LARGE SCALE GENOMIC DNA]</scope>
    <source>
        <strain evidence="3 4">DSM 23870</strain>
    </source>
</reference>
<proteinExistence type="predicted"/>
<name>A0A4Q2M7L9_9MICO</name>
<evidence type="ECO:0000313" key="3">
    <source>
        <dbReference type="EMBL" id="RXZ85941.1"/>
    </source>
</evidence>
<keyword evidence="4" id="KW-1185">Reference proteome</keyword>
<gene>
    <name evidence="2" type="ORF">BJ972_003079</name>
    <name evidence="3" type="ORF">ESP50_12060</name>
</gene>
<evidence type="ECO:0000313" key="2">
    <source>
        <dbReference type="EMBL" id="NYD68560.1"/>
    </source>
</evidence>
<evidence type="ECO:0000313" key="5">
    <source>
        <dbReference type="Proteomes" id="UP000581087"/>
    </source>
</evidence>
<dbReference type="Proteomes" id="UP000292686">
    <property type="component" value="Unassembled WGS sequence"/>
</dbReference>
<keyword evidence="1" id="KW-0732">Signal</keyword>
<dbReference type="RefSeq" id="WP_164989949.1">
    <property type="nucleotide sequence ID" value="NZ_JACCBI010000001.1"/>
</dbReference>
<dbReference type="PROSITE" id="PS51257">
    <property type="entry name" value="PROKAR_LIPOPROTEIN"/>
    <property type="match status" value="1"/>
</dbReference>
<comment type="caution">
    <text evidence="3">The sequence shown here is derived from an EMBL/GenBank/DDBJ whole genome shotgun (WGS) entry which is preliminary data.</text>
</comment>
<protein>
    <submittedName>
        <fullName evidence="3">Uncharacterized protein</fullName>
    </submittedName>
</protein>
<sequence length="329" mass="36510">MRLIRPLTFSALAVASALVLAGCSSPGGSGTDGELSWEDSPLSKYLEPVNGGAAFDEDAWAEQQKKSEELVAACMSDEGFEYKPVDQSQGVMMTSEDFEDQNTEEWVAANGWGMVQTQADIEKMQSESEGEEFVDPNQEYVESLSATEQEAYYATLYGVPPAEEELGEDGSYEYNWETAGCQGAAQHEVQGDTNYWEDEEFAPLVESMGAMWEDLQKRPEIVELDAKWSDCMADAGYADLKTRSEASMGISEEMNALYEESQGEQIDDAVLKELKEREIDMALADFRCAKDLDYNNVQLTAQFAQEEQFIEDHKAELDALVAAYSTGKK</sequence>
<reference evidence="2 5" key="2">
    <citation type="submission" date="2020-07" db="EMBL/GenBank/DDBJ databases">
        <title>Sequencing the genomes of 1000 actinobacteria strains.</title>
        <authorList>
            <person name="Klenk H.-P."/>
        </authorList>
    </citation>
    <scope>NUCLEOTIDE SEQUENCE [LARGE SCALE GENOMIC DNA]</scope>
    <source>
        <strain evidence="2 5">DSM 23870</strain>
    </source>
</reference>
<organism evidence="3 4">
    <name type="scientific">Agromyces atrinae</name>
    <dbReference type="NCBI Taxonomy" id="592376"/>
    <lineage>
        <taxon>Bacteria</taxon>
        <taxon>Bacillati</taxon>
        <taxon>Actinomycetota</taxon>
        <taxon>Actinomycetes</taxon>
        <taxon>Micrococcales</taxon>
        <taxon>Microbacteriaceae</taxon>
        <taxon>Agromyces</taxon>
    </lineage>
</organism>
<dbReference type="Proteomes" id="UP000581087">
    <property type="component" value="Unassembled WGS sequence"/>
</dbReference>
<dbReference type="AlphaFoldDB" id="A0A4Q2M7L9"/>
<accession>A0A4Q2M7L9</accession>
<dbReference type="EMBL" id="SDPM01000006">
    <property type="protein sequence ID" value="RXZ85941.1"/>
    <property type="molecule type" value="Genomic_DNA"/>
</dbReference>
<evidence type="ECO:0000256" key="1">
    <source>
        <dbReference type="SAM" id="SignalP"/>
    </source>
</evidence>
<feature type="signal peptide" evidence="1">
    <location>
        <begin position="1"/>
        <end position="21"/>
    </location>
</feature>